<evidence type="ECO:0000313" key="3">
    <source>
        <dbReference type="Proteomes" id="UP000266861"/>
    </source>
</evidence>
<organism evidence="2 3">
    <name type="scientific">Diversispora epigaea</name>
    <dbReference type="NCBI Taxonomy" id="1348612"/>
    <lineage>
        <taxon>Eukaryota</taxon>
        <taxon>Fungi</taxon>
        <taxon>Fungi incertae sedis</taxon>
        <taxon>Mucoromycota</taxon>
        <taxon>Glomeromycotina</taxon>
        <taxon>Glomeromycetes</taxon>
        <taxon>Diversisporales</taxon>
        <taxon>Diversisporaceae</taxon>
        <taxon>Diversispora</taxon>
    </lineage>
</organism>
<comment type="caution">
    <text evidence="2">The sequence shown here is derived from an EMBL/GenBank/DDBJ whole genome shotgun (WGS) entry which is preliminary data.</text>
</comment>
<dbReference type="AlphaFoldDB" id="A0A397J0S1"/>
<dbReference type="OrthoDB" id="39497at2759"/>
<evidence type="ECO:0000256" key="1">
    <source>
        <dbReference type="SAM" id="MobiDB-lite"/>
    </source>
</evidence>
<dbReference type="EMBL" id="PQFF01000109">
    <property type="protein sequence ID" value="RHZ81889.1"/>
    <property type="molecule type" value="Genomic_DNA"/>
</dbReference>
<name>A0A397J0S1_9GLOM</name>
<proteinExistence type="predicted"/>
<feature type="compositionally biased region" description="Basic and acidic residues" evidence="1">
    <location>
        <begin position="102"/>
        <end position="113"/>
    </location>
</feature>
<gene>
    <name evidence="2" type="ORF">Glove_117g329</name>
</gene>
<dbReference type="Proteomes" id="UP000266861">
    <property type="component" value="Unassembled WGS sequence"/>
</dbReference>
<keyword evidence="3" id="KW-1185">Reference proteome</keyword>
<sequence length="121" mass="14184">MKLKDMYEKFNLNQILFLILMLNGPDFKKFINQGKRILVILMQITAGIMYCGYNNDLLDPLKIRRARFLLILMENVPDTMNTANETLDDEEVWVNGIYRRPSSTDKKLTKDLRPVQQSKPC</sequence>
<protein>
    <submittedName>
        <fullName evidence="2">Uncharacterized protein</fullName>
    </submittedName>
</protein>
<feature type="region of interest" description="Disordered" evidence="1">
    <location>
        <begin position="102"/>
        <end position="121"/>
    </location>
</feature>
<accession>A0A397J0S1</accession>
<reference evidence="2 3" key="1">
    <citation type="submission" date="2018-08" db="EMBL/GenBank/DDBJ databases">
        <title>Genome and evolution of the arbuscular mycorrhizal fungus Diversispora epigaea (formerly Glomus versiforme) and its bacterial endosymbionts.</title>
        <authorList>
            <person name="Sun X."/>
            <person name="Fei Z."/>
            <person name="Harrison M."/>
        </authorList>
    </citation>
    <scope>NUCLEOTIDE SEQUENCE [LARGE SCALE GENOMIC DNA]</scope>
    <source>
        <strain evidence="2 3">IT104</strain>
    </source>
</reference>
<evidence type="ECO:0000313" key="2">
    <source>
        <dbReference type="EMBL" id="RHZ81889.1"/>
    </source>
</evidence>